<proteinExistence type="predicted"/>
<evidence type="ECO:0000313" key="4">
    <source>
        <dbReference type="Proteomes" id="UP000282196"/>
    </source>
</evidence>
<evidence type="ECO:0000313" key="3">
    <source>
        <dbReference type="EMBL" id="GBR77391.1"/>
    </source>
</evidence>
<dbReference type="InterPro" id="IPR001296">
    <property type="entry name" value="Glyco_trans_1"/>
</dbReference>
<comment type="caution">
    <text evidence="3">The sequence shown here is derived from an EMBL/GenBank/DDBJ whole genome shotgun (WGS) entry which is preliminary data.</text>
</comment>
<name>A0A388TKG3_9BACT</name>
<dbReference type="InterPro" id="IPR028098">
    <property type="entry name" value="Glyco_trans_4-like_N"/>
</dbReference>
<sequence>MRILMLGWEYPPVKSGGLGTACYGLTKELSALGHDIIFVAPFAIASEKSRHLNLLDLSRYKIKNSSSLREQIVERLNLTADMKKHITYEFISSLLNPYLTEQKYSQELLTLAKYLRKKKNLRKIFQTLHDCEVLENDSIPDKNKQIYGANLLQEVYEYSLKAEKIAAQYDFDLIVAHDWMTFEAAVRIKRLTGKPFCAHIHATEFDRTGGNINKLIYDLELLGLREADTVIANSHFTKENCLKYYHIDPRKVMPIHLAMDKEEVSSAGNDFDPVKTGGEKFVLFLGRLTMQKGPEYFLRAAAKALQFSPEIRFIVAGSGEKFSALIELAAQLQIANRVFFTGFLEGENIRRVLKKADLFVMSSVAEPFGLVALEAVKANVPCIVSKTSGVSEILHHAGKVDFWDTDEMANQMVNILKYPSLADTLRVNAAHEVEAYTWSWTAQRTAQVYAKMIGQKELAYG</sequence>
<feature type="domain" description="Glycosyl transferase family 1" evidence="1">
    <location>
        <begin position="272"/>
        <end position="429"/>
    </location>
</feature>
<keyword evidence="3" id="KW-0808">Transferase</keyword>
<dbReference type="SUPFAM" id="SSF53756">
    <property type="entry name" value="UDP-Glycosyltransferase/glycogen phosphorylase"/>
    <property type="match status" value="1"/>
</dbReference>
<evidence type="ECO:0000259" key="2">
    <source>
        <dbReference type="Pfam" id="PF13439"/>
    </source>
</evidence>
<dbReference type="GO" id="GO:0016758">
    <property type="term" value="F:hexosyltransferase activity"/>
    <property type="evidence" value="ECO:0007669"/>
    <property type="project" value="TreeGrafter"/>
</dbReference>
<dbReference type="CDD" id="cd03801">
    <property type="entry name" value="GT4_PimA-like"/>
    <property type="match status" value="1"/>
</dbReference>
<dbReference type="PANTHER" id="PTHR45947">
    <property type="entry name" value="SULFOQUINOVOSYL TRANSFERASE SQD2"/>
    <property type="match status" value="1"/>
</dbReference>
<dbReference type="AlphaFoldDB" id="A0A388TKG3"/>
<reference evidence="3 4" key="1">
    <citation type="journal article" date="2019" name="ISME J.">
        <title>Genome analyses of uncultured TG2/ZB3 bacteria in 'Margulisbacteria' specifically attached to ectosymbiotic spirochetes of protists in the termite gut.</title>
        <authorList>
            <person name="Utami Y.D."/>
            <person name="Kuwahara H."/>
            <person name="Igai K."/>
            <person name="Murakami T."/>
            <person name="Sugaya K."/>
            <person name="Morikawa T."/>
            <person name="Nagura Y."/>
            <person name="Yuki M."/>
            <person name="Deevong P."/>
            <person name="Inoue T."/>
            <person name="Kihara K."/>
            <person name="Lo N."/>
            <person name="Yamada A."/>
            <person name="Ohkuma M."/>
            <person name="Hongoh Y."/>
        </authorList>
    </citation>
    <scope>NUCLEOTIDE SEQUENCE [LARGE SCALE GENOMIC DNA]</scope>
    <source>
        <strain evidence="3">RsDinE6-01</strain>
    </source>
</reference>
<keyword evidence="4" id="KW-1185">Reference proteome</keyword>
<feature type="domain" description="Glycosyltransferase subfamily 4-like N-terminal" evidence="2">
    <location>
        <begin position="110"/>
        <end position="262"/>
    </location>
</feature>
<accession>A0A388TKG3</accession>
<dbReference type="EMBL" id="BGZP01000001">
    <property type="protein sequence ID" value="GBR77391.1"/>
    <property type="molecule type" value="Genomic_DNA"/>
</dbReference>
<organism evidence="3 4">
    <name type="scientific">Candidatus Termititenax dinenymphae</name>
    <dbReference type="NCBI Taxonomy" id="2218523"/>
    <lineage>
        <taxon>Bacteria</taxon>
        <taxon>Bacillati</taxon>
        <taxon>Candidatus Margulisiibacteriota</taxon>
        <taxon>Candidatus Termititenacia</taxon>
        <taxon>Candidatus Termititenacales</taxon>
        <taxon>Candidatus Termititenacaceae</taxon>
        <taxon>Candidatus Termititenax</taxon>
    </lineage>
</organism>
<evidence type="ECO:0000259" key="1">
    <source>
        <dbReference type="Pfam" id="PF00534"/>
    </source>
</evidence>
<protein>
    <submittedName>
        <fullName evidence="3">Glycosyl transferase GTB-type super family</fullName>
    </submittedName>
</protein>
<dbReference type="Pfam" id="PF13439">
    <property type="entry name" value="Glyco_transf_4"/>
    <property type="match status" value="1"/>
</dbReference>
<dbReference type="InterPro" id="IPR050194">
    <property type="entry name" value="Glycosyltransferase_grp1"/>
</dbReference>
<gene>
    <name evidence="3" type="ORF">RDn1_050</name>
</gene>
<dbReference type="Pfam" id="PF00534">
    <property type="entry name" value="Glycos_transf_1"/>
    <property type="match status" value="1"/>
</dbReference>
<dbReference type="Proteomes" id="UP000282196">
    <property type="component" value="Unassembled WGS sequence"/>
</dbReference>
<dbReference type="Gene3D" id="3.40.50.2000">
    <property type="entry name" value="Glycogen Phosphorylase B"/>
    <property type="match status" value="2"/>
</dbReference>
<dbReference type="PANTHER" id="PTHR45947:SF3">
    <property type="entry name" value="SULFOQUINOVOSYL TRANSFERASE SQD2"/>
    <property type="match status" value="1"/>
</dbReference>